<feature type="transmembrane region" description="Helical" evidence="6">
    <location>
        <begin position="396"/>
        <end position="416"/>
    </location>
</feature>
<feature type="transmembrane region" description="Helical" evidence="6">
    <location>
        <begin position="291"/>
        <end position="311"/>
    </location>
</feature>
<feature type="transmembrane region" description="Helical" evidence="6">
    <location>
        <begin position="132"/>
        <end position="153"/>
    </location>
</feature>
<comment type="caution">
    <text evidence="8">The sequence shown here is derived from an EMBL/GenBank/DDBJ whole genome shotgun (WGS) entry which is preliminary data.</text>
</comment>
<comment type="subcellular location">
    <subcellularLocation>
        <location evidence="1">Membrane</location>
        <topology evidence="1">Multi-pass membrane protein</topology>
    </subcellularLocation>
</comment>
<feature type="transmembrane region" description="Helical" evidence="6">
    <location>
        <begin position="359"/>
        <end position="376"/>
    </location>
</feature>
<evidence type="ECO:0000313" key="8">
    <source>
        <dbReference type="EMBL" id="MVZ97593.1"/>
    </source>
</evidence>
<dbReference type="InterPro" id="IPR036259">
    <property type="entry name" value="MFS_trans_sf"/>
</dbReference>
<sequence length="565" mass="60663">MKAHRIVNSAAPVYVFKPHERPTLPGSPANPDHPAVRRIGYLLAAILIGITGGLGSALVTVNLPFVQGTLGLSPDDGAWLLAAYYMTNVTANLLLIKYRQQFGLQPFIRYVLGAYVLVTFAHLFIHDFWSTLAVRAISGLAGSGLSTLTILYFMQGLPAPKRLAGIMLGISVPQIATPLARVLSPDLLTWGDWRMTYFFECGLALATLAAVIALPLPPSEREKAFERSDFLTFGLLAPGLCLVIAVLCQGRLLWWTETPWIGLALVAAIMLITAALLVEHGRRNPLINTRWLGTAAIIRLMLIAASVRILLSEQSFGSVGFLTVVGMGVDQMMMLNLIVVMASVAGVIVMLASFRAHDVGLPIGIAILMIAVAAFMDASTSNLTRPDDFYLTQSMIGFASVLFLGTAMVIGIARTLLAGTQNLVSFVVLFSVSQSIGGLAGSAGLGTFQTVREKFHSHELVQRIVLTDPMVAGRIRGGGGALGGVVTDPDQRNVQGLALLGKQVAREANIMAFNDVFFLVGVLASGALIWMLAIRLSMHRRGEISPIIQLQQRIQAISAEVTSRE</sequence>
<dbReference type="RefSeq" id="WP_160353601.1">
    <property type="nucleotide sequence ID" value="NZ_SDWJ01000002.1"/>
</dbReference>
<dbReference type="SUPFAM" id="SSF103473">
    <property type="entry name" value="MFS general substrate transporter"/>
    <property type="match status" value="1"/>
</dbReference>
<feature type="transmembrane region" description="Helical" evidence="6">
    <location>
        <begin position="165"/>
        <end position="183"/>
    </location>
</feature>
<dbReference type="Gene3D" id="1.20.1250.20">
    <property type="entry name" value="MFS general substrate transporter like domains"/>
    <property type="match status" value="1"/>
</dbReference>
<feature type="transmembrane region" description="Helical" evidence="6">
    <location>
        <begin position="260"/>
        <end position="279"/>
    </location>
</feature>
<keyword evidence="2" id="KW-0813">Transport</keyword>
<evidence type="ECO:0000313" key="9">
    <source>
        <dbReference type="Proteomes" id="UP000471147"/>
    </source>
</evidence>
<keyword evidence="5 6" id="KW-0472">Membrane</keyword>
<feature type="transmembrane region" description="Helical" evidence="6">
    <location>
        <begin position="195"/>
        <end position="218"/>
    </location>
</feature>
<dbReference type="Proteomes" id="UP000471147">
    <property type="component" value="Unassembled WGS sequence"/>
</dbReference>
<feature type="transmembrane region" description="Helical" evidence="6">
    <location>
        <begin position="230"/>
        <end position="254"/>
    </location>
</feature>
<organism evidence="8 9">
    <name type="scientific">Sphingorhabdus profundilacus</name>
    <dbReference type="NCBI Taxonomy" id="2509718"/>
    <lineage>
        <taxon>Bacteria</taxon>
        <taxon>Pseudomonadati</taxon>
        <taxon>Pseudomonadota</taxon>
        <taxon>Alphaproteobacteria</taxon>
        <taxon>Sphingomonadales</taxon>
        <taxon>Sphingomonadaceae</taxon>
        <taxon>Sphingorhabdus</taxon>
    </lineage>
</organism>
<evidence type="ECO:0000256" key="4">
    <source>
        <dbReference type="ARBA" id="ARBA00022989"/>
    </source>
</evidence>
<dbReference type="GO" id="GO:0016020">
    <property type="term" value="C:membrane"/>
    <property type="evidence" value="ECO:0007669"/>
    <property type="project" value="UniProtKB-SubCell"/>
</dbReference>
<evidence type="ECO:0000256" key="2">
    <source>
        <dbReference type="ARBA" id="ARBA00022448"/>
    </source>
</evidence>
<name>A0A6I4LZS3_9SPHN</name>
<reference evidence="8 9" key="1">
    <citation type="submission" date="2019-01" db="EMBL/GenBank/DDBJ databases">
        <title>Sphingorhabdus lacus sp.nov., isolated from an oligotrophic freshwater lake.</title>
        <authorList>
            <person name="Park M."/>
        </authorList>
    </citation>
    <scope>NUCLEOTIDE SEQUENCE [LARGE SCALE GENOMIC DNA]</scope>
    <source>
        <strain evidence="8 9">IMCC26285</strain>
    </source>
</reference>
<keyword evidence="4 6" id="KW-1133">Transmembrane helix</keyword>
<protein>
    <submittedName>
        <fullName evidence="8">MFS transporter</fullName>
    </submittedName>
</protein>
<dbReference type="PROSITE" id="PS50850">
    <property type="entry name" value="MFS"/>
    <property type="match status" value="1"/>
</dbReference>
<dbReference type="InterPro" id="IPR020846">
    <property type="entry name" value="MFS_dom"/>
</dbReference>
<keyword evidence="3 6" id="KW-0812">Transmembrane</keyword>
<dbReference type="Pfam" id="PF07690">
    <property type="entry name" value="MFS_1"/>
    <property type="match status" value="1"/>
</dbReference>
<dbReference type="GO" id="GO:0022857">
    <property type="term" value="F:transmembrane transporter activity"/>
    <property type="evidence" value="ECO:0007669"/>
    <property type="project" value="InterPro"/>
</dbReference>
<feature type="domain" description="Major facilitator superfamily (MFS) profile" evidence="7">
    <location>
        <begin position="41"/>
        <end position="423"/>
    </location>
</feature>
<feature type="transmembrane region" description="Helical" evidence="6">
    <location>
        <begin position="331"/>
        <end position="352"/>
    </location>
</feature>
<keyword evidence="9" id="KW-1185">Reference proteome</keyword>
<evidence type="ECO:0000256" key="5">
    <source>
        <dbReference type="ARBA" id="ARBA00023136"/>
    </source>
</evidence>
<dbReference type="EMBL" id="SDWJ01000002">
    <property type="protein sequence ID" value="MVZ97593.1"/>
    <property type="molecule type" value="Genomic_DNA"/>
</dbReference>
<gene>
    <name evidence="8" type="ORF">EUU23_07725</name>
</gene>
<dbReference type="PANTHER" id="PTHR42718:SF9">
    <property type="entry name" value="MAJOR FACILITATOR SUPERFAMILY MULTIDRUG TRANSPORTER MFSC"/>
    <property type="match status" value="1"/>
</dbReference>
<evidence type="ECO:0000256" key="3">
    <source>
        <dbReference type="ARBA" id="ARBA00022692"/>
    </source>
</evidence>
<evidence type="ECO:0000256" key="1">
    <source>
        <dbReference type="ARBA" id="ARBA00004141"/>
    </source>
</evidence>
<feature type="transmembrane region" description="Helical" evidence="6">
    <location>
        <begin position="516"/>
        <end position="534"/>
    </location>
</feature>
<evidence type="ECO:0000259" key="7">
    <source>
        <dbReference type="PROSITE" id="PS50850"/>
    </source>
</evidence>
<dbReference type="AlphaFoldDB" id="A0A6I4LZS3"/>
<feature type="transmembrane region" description="Helical" evidence="6">
    <location>
        <begin position="41"/>
        <end position="65"/>
    </location>
</feature>
<feature type="transmembrane region" description="Helical" evidence="6">
    <location>
        <begin position="423"/>
        <end position="445"/>
    </location>
</feature>
<dbReference type="InterPro" id="IPR011701">
    <property type="entry name" value="MFS"/>
</dbReference>
<evidence type="ECO:0000256" key="6">
    <source>
        <dbReference type="SAM" id="Phobius"/>
    </source>
</evidence>
<proteinExistence type="predicted"/>
<feature type="transmembrane region" description="Helical" evidence="6">
    <location>
        <begin position="77"/>
        <end position="95"/>
    </location>
</feature>
<dbReference type="PANTHER" id="PTHR42718">
    <property type="entry name" value="MAJOR FACILITATOR SUPERFAMILY MULTIDRUG TRANSPORTER MFSC"/>
    <property type="match status" value="1"/>
</dbReference>
<accession>A0A6I4LZS3</accession>
<feature type="transmembrane region" description="Helical" evidence="6">
    <location>
        <begin position="107"/>
        <end position="126"/>
    </location>
</feature>
<dbReference type="OrthoDB" id="5314453at2"/>